<dbReference type="CDD" id="cd07340">
    <property type="entry name" value="M48B_Htpx_like"/>
    <property type="match status" value="1"/>
</dbReference>
<dbReference type="AlphaFoldDB" id="A0A4R7HYG1"/>
<dbReference type="Proteomes" id="UP000294558">
    <property type="component" value="Unassembled WGS sequence"/>
</dbReference>
<dbReference type="EC" id="3.4.24.-" evidence="12"/>
<keyword evidence="15" id="KW-1185">Reference proteome</keyword>
<evidence type="ECO:0000256" key="5">
    <source>
        <dbReference type="ARBA" id="ARBA00022692"/>
    </source>
</evidence>
<proteinExistence type="inferred from homology"/>
<dbReference type="RefSeq" id="WP_133868651.1">
    <property type="nucleotide sequence ID" value="NZ_JAVJPS010000012.1"/>
</dbReference>
<keyword evidence="5 12" id="KW-0812">Transmembrane</keyword>
<dbReference type="Gene3D" id="3.30.2010.10">
    <property type="entry name" value="Metalloproteases ('zincins'), catalytic domain"/>
    <property type="match status" value="1"/>
</dbReference>
<evidence type="ECO:0000256" key="12">
    <source>
        <dbReference type="HAMAP-Rule" id="MF_00188"/>
    </source>
</evidence>
<evidence type="ECO:0000256" key="9">
    <source>
        <dbReference type="ARBA" id="ARBA00022989"/>
    </source>
</evidence>
<dbReference type="GO" id="GO:0006508">
    <property type="term" value="P:proteolysis"/>
    <property type="evidence" value="ECO:0007669"/>
    <property type="project" value="UniProtKB-KW"/>
</dbReference>
<keyword evidence="3 12" id="KW-1003">Cell membrane</keyword>
<keyword evidence="4 12" id="KW-0645">Protease</keyword>
<dbReference type="PANTHER" id="PTHR43221:SF1">
    <property type="entry name" value="PROTEASE HTPX"/>
    <property type="match status" value="1"/>
</dbReference>
<dbReference type="OrthoDB" id="15218at2"/>
<feature type="transmembrane region" description="Helical" evidence="12">
    <location>
        <begin position="12"/>
        <end position="32"/>
    </location>
</feature>
<dbReference type="EMBL" id="SOAU01000001">
    <property type="protein sequence ID" value="TDT16257.1"/>
    <property type="molecule type" value="Genomic_DNA"/>
</dbReference>
<keyword evidence="7 12" id="KW-0378">Hydrolase</keyword>
<accession>A0A4R7HYG1</accession>
<dbReference type="InterPro" id="IPR001915">
    <property type="entry name" value="Peptidase_M48"/>
</dbReference>
<evidence type="ECO:0000313" key="14">
    <source>
        <dbReference type="EMBL" id="TDT16257.1"/>
    </source>
</evidence>
<evidence type="ECO:0000256" key="8">
    <source>
        <dbReference type="ARBA" id="ARBA00022833"/>
    </source>
</evidence>
<evidence type="ECO:0000256" key="10">
    <source>
        <dbReference type="ARBA" id="ARBA00023049"/>
    </source>
</evidence>
<evidence type="ECO:0000256" key="6">
    <source>
        <dbReference type="ARBA" id="ARBA00022723"/>
    </source>
</evidence>
<comment type="similarity">
    <text evidence="2 12">Belongs to the peptidase M48B family.</text>
</comment>
<dbReference type="GO" id="GO:0008270">
    <property type="term" value="F:zinc ion binding"/>
    <property type="evidence" value="ECO:0007669"/>
    <property type="project" value="UniProtKB-UniRule"/>
</dbReference>
<name>A0A4R7HYG1_9ACTN</name>
<comment type="cofactor">
    <cofactor evidence="12">
        <name>Zn(2+)</name>
        <dbReference type="ChEBI" id="CHEBI:29105"/>
    </cofactor>
    <text evidence="12">Binds 1 zinc ion per subunit.</text>
</comment>
<reference evidence="14 15" key="1">
    <citation type="submission" date="2019-03" db="EMBL/GenBank/DDBJ databases">
        <title>Sequencing the genomes of 1000 actinobacteria strains.</title>
        <authorList>
            <person name="Klenk H.-P."/>
        </authorList>
    </citation>
    <scope>NUCLEOTIDE SEQUENCE [LARGE SCALE GENOMIC DNA]</scope>
    <source>
        <strain evidence="14 15">DSM 18936</strain>
    </source>
</reference>
<comment type="caution">
    <text evidence="14">The sequence shown here is derived from an EMBL/GenBank/DDBJ whole genome shotgun (WGS) entry which is preliminary data.</text>
</comment>
<feature type="binding site" evidence="12">
    <location>
        <position position="145"/>
    </location>
    <ligand>
        <name>Zn(2+)</name>
        <dbReference type="ChEBI" id="CHEBI:29105"/>
        <note>catalytic</note>
    </ligand>
</feature>
<feature type="binding site" evidence="12">
    <location>
        <position position="222"/>
    </location>
    <ligand>
        <name>Zn(2+)</name>
        <dbReference type="ChEBI" id="CHEBI:29105"/>
        <note>catalytic</note>
    </ligand>
</feature>
<dbReference type="PANTHER" id="PTHR43221">
    <property type="entry name" value="PROTEASE HTPX"/>
    <property type="match status" value="1"/>
</dbReference>
<feature type="domain" description="Peptidase M48" evidence="13">
    <location>
        <begin position="76"/>
        <end position="300"/>
    </location>
</feature>
<feature type="binding site" evidence="12">
    <location>
        <position position="141"/>
    </location>
    <ligand>
        <name>Zn(2+)</name>
        <dbReference type="ChEBI" id="CHEBI:29105"/>
        <note>catalytic</note>
    </ligand>
</feature>
<gene>
    <name evidence="12" type="primary">htpX</name>
    <name evidence="14" type="ORF">BDK89_1841</name>
</gene>
<sequence>MHELIRSNKRRSALLVAGFVIVVTLIGALVGWLLGGGIVTTVVALLIAAAVAFTSYWKADAIALRVSRARPADEHEYARLHNLVEGLCIASGLPKPGVYVVDDPAPNAFATGRNPQHAAIAVTTGLLDQMNRVELEGVVAHELSHIRNYDILVSTLAVTMVGAVALMTDLTIRMMWWNGGRVPRQGDHADRNNPLGYVGLGLLVLAPVIAKAMQATISRQRETLADVSACQMTRYPPGLISALEKLQADQTATHSASTATAHLWIEQPMSGLGDDGRLEGAHHWFATHPPLEERIALLREL</sequence>
<comment type="subcellular location">
    <subcellularLocation>
        <location evidence="1 12">Cell membrane</location>
        <topology evidence="1 12">Multi-pass membrane protein</topology>
    </subcellularLocation>
</comment>
<dbReference type="GO" id="GO:0004222">
    <property type="term" value="F:metalloendopeptidase activity"/>
    <property type="evidence" value="ECO:0007669"/>
    <property type="project" value="UniProtKB-UniRule"/>
</dbReference>
<evidence type="ECO:0000256" key="7">
    <source>
        <dbReference type="ARBA" id="ARBA00022801"/>
    </source>
</evidence>
<evidence type="ECO:0000256" key="3">
    <source>
        <dbReference type="ARBA" id="ARBA00022475"/>
    </source>
</evidence>
<keyword evidence="9 12" id="KW-1133">Transmembrane helix</keyword>
<dbReference type="HAMAP" id="MF_00188">
    <property type="entry name" value="Pept_M48_protease_HtpX"/>
    <property type="match status" value="1"/>
</dbReference>
<feature type="active site" evidence="12">
    <location>
        <position position="142"/>
    </location>
</feature>
<evidence type="ECO:0000256" key="1">
    <source>
        <dbReference type="ARBA" id="ARBA00004651"/>
    </source>
</evidence>
<keyword evidence="8 12" id="KW-0862">Zinc</keyword>
<organism evidence="14 15">
    <name type="scientific">Ilumatobacter fluminis</name>
    <dbReference type="NCBI Taxonomy" id="467091"/>
    <lineage>
        <taxon>Bacteria</taxon>
        <taxon>Bacillati</taxon>
        <taxon>Actinomycetota</taxon>
        <taxon>Acidimicrobiia</taxon>
        <taxon>Acidimicrobiales</taxon>
        <taxon>Ilumatobacteraceae</taxon>
        <taxon>Ilumatobacter</taxon>
    </lineage>
</organism>
<protein>
    <recommendedName>
        <fullName evidence="12">Protease HtpX homolog</fullName>
        <ecNumber evidence="12">3.4.24.-</ecNumber>
    </recommendedName>
</protein>
<evidence type="ECO:0000259" key="13">
    <source>
        <dbReference type="Pfam" id="PF01435"/>
    </source>
</evidence>
<keyword evidence="10 12" id="KW-0482">Metalloprotease</keyword>
<evidence type="ECO:0000313" key="15">
    <source>
        <dbReference type="Proteomes" id="UP000294558"/>
    </source>
</evidence>
<dbReference type="InterPro" id="IPR022919">
    <property type="entry name" value="Pept_M48_protease_HtpX"/>
</dbReference>
<feature type="transmembrane region" description="Helical" evidence="12">
    <location>
        <begin position="151"/>
        <end position="175"/>
    </location>
</feature>
<dbReference type="Pfam" id="PF01435">
    <property type="entry name" value="Peptidase_M48"/>
    <property type="match status" value="1"/>
</dbReference>
<dbReference type="GO" id="GO:0005886">
    <property type="term" value="C:plasma membrane"/>
    <property type="evidence" value="ECO:0007669"/>
    <property type="project" value="UniProtKB-SubCell"/>
</dbReference>
<evidence type="ECO:0000256" key="4">
    <source>
        <dbReference type="ARBA" id="ARBA00022670"/>
    </source>
</evidence>
<keyword evidence="11 12" id="KW-0472">Membrane</keyword>
<keyword evidence="6 12" id="KW-0479">Metal-binding</keyword>
<feature type="transmembrane region" description="Helical" evidence="12">
    <location>
        <begin position="38"/>
        <end position="57"/>
    </location>
</feature>
<evidence type="ECO:0000256" key="11">
    <source>
        <dbReference type="ARBA" id="ARBA00023136"/>
    </source>
</evidence>
<evidence type="ECO:0000256" key="2">
    <source>
        <dbReference type="ARBA" id="ARBA00009779"/>
    </source>
</evidence>
<keyword evidence="14" id="KW-0346">Stress response</keyword>
<feature type="transmembrane region" description="Helical" evidence="12">
    <location>
        <begin position="195"/>
        <end position="213"/>
    </location>
</feature>
<dbReference type="InterPro" id="IPR050083">
    <property type="entry name" value="HtpX_protease"/>
</dbReference>